<dbReference type="InterPro" id="IPR000485">
    <property type="entry name" value="AsnC-type_HTH_dom"/>
</dbReference>
<gene>
    <name evidence="5" type="ORF">KCG34_00315</name>
</gene>
<keyword evidence="1" id="KW-0805">Transcription regulation</keyword>
<dbReference type="Proteomes" id="UP000676409">
    <property type="component" value="Chromosome"/>
</dbReference>
<dbReference type="GO" id="GO:0043565">
    <property type="term" value="F:sequence-specific DNA binding"/>
    <property type="evidence" value="ECO:0007669"/>
    <property type="project" value="InterPro"/>
</dbReference>
<dbReference type="Pfam" id="PF13412">
    <property type="entry name" value="HTH_24"/>
    <property type="match status" value="1"/>
</dbReference>
<evidence type="ECO:0000313" key="5">
    <source>
        <dbReference type="EMBL" id="QUD88375.1"/>
    </source>
</evidence>
<dbReference type="GO" id="GO:0043200">
    <property type="term" value="P:response to amino acid"/>
    <property type="evidence" value="ECO:0007669"/>
    <property type="project" value="TreeGrafter"/>
</dbReference>
<dbReference type="AlphaFoldDB" id="A0A975FZY7"/>
<protein>
    <submittedName>
        <fullName evidence="5">Lrp/AsnC family transcriptional regulator</fullName>
    </submittedName>
</protein>
<dbReference type="InterPro" id="IPR011991">
    <property type="entry name" value="ArsR-like_HTH"/>
</dbReference>
<dbReference type="PANTHER" id="PTHR30154">
    <property type="entry name" value="LEUCINE-RESPONSIVE REGULATORY PROTEIN"/>
    <property type="match status" value="1"/>
</dbReference>
<dbReference type="KEGG" id="caul:KCG34_00315"/>
<dbReference type="InterPro" id="IPR036390">
    <property type="entry name" value="WH_DNA-bd_sf"/>
</dbReference>
<dbReference type="PROSITE" id="PS50956">
    <property type="entry name" value="HTH_ASNC_2"/>
    <property type="match status" value="1"/>
</dbReference>
<name>A0A975FZY7_9CAUL</name>
<sequence length="153" mass="16688">MLSKTDIAVLTALEADARLSFAQLGQAVGLSKSPCWKRVQALEQAGAIKGYRTLLDPAVLGLEVAAFVSVTVAFDRHAEFEQAVARHRAILACHATIGEADYLLKVTTASMADLDHLLRQELWRLPGVQRFTTTMTMRTVKDDGLLTSALPRP</sequence>
<evidence type="ECO:0000313" key="6">
    <source>
        <dbReference type="Proteomes" id="UP000676409"/>
    </source>
</evidence>
<dbReference type="GO" id="GO:0005829">
    <property type="term" value="C:cytosol"/>
    <property type="evidence" value="ECO:0007669"/>
    <property type="project" value="TreeGrafter"/>
</dbReference>
<feature type="domain" description="HTH asnC-type" evidence="4">
    <location>
        <begin position="2"/>
        <end position="63"/>
    </location>
</feature>
<accession>A0A975FZY7</accession>
<dbReference type="SUPFAM" id="SSF46785">
    <property type="entry name" value="Winged helix' DNA-binding domain"/>
    <property type="match status" value="1"/>
</dbReference>
<reference evidence="5" key="1">
    <citation type="submission" date="2021-04" db="EMBL/GenBank/DDBJ databases">
        <title>The complete genome sequence of Caulobacter sp. S6.</title>
        <authorList>
            <person name="Tang Y."/>
            <person name="Ouyang W."/>
            <person name="Liu Q."/>
            <person name="Huang B."/>
            <person name="Guo Z."/>
            <person name="Lei P."/>
        </authorList>
    </citation>
    <scope>NUCLEOTIDE SEQUENCE</scope>
    <source>
        <strain evidence="5">S6</strain>
    </source>
</reference>
<keyword evidence="3" id="KW-0804">Transcription</keyword>
<dbReference type="CDD" id="cd00090">
    <property type="entry name" value="HTH_ARSR"/>
    <property type="match status" value="1"/>
</dbReference>
<dbReference type="PROSITE" id="PS00519">
    <property type="entry name" value="HTH_ASNC_1"/>
    <property type="match status" value="1"/>
</dbReference>
<dbReference type="InterPro" id="IPR036388">
    <property type="entry name" value="WH-like_DNA-bd_sf"/>
</dbReference>
<evidence type="ECO:0000256" key="3">
    <source>
        <dbReference type="ARBA" id="ARBA00023163"/>
    </source>
</evidence>
<keyword evidence="6" id="KW-1185">Reference proteome</keyword>
<dbReference type="InterPro" id="IPR019888">
    <property type="entry name" value="Tscrpt_reg_AsnC-like"/>
</dbReference>
<dbReference type="Pfam" id="PF01037">
    <property type="entry name" value="AsnC_trans_reg"/>
    <property type="match status" value="1"/>
</dbReference>
<dbReference type="PRINTS" id="PR00033">
    <property type="entry name" value="HTHASNC"/>
</dbReference>
<dbReference type="PANTHER" id="PTHR30154:SF34">
    <property type="entry name" value="TRANSCRIPTIONAL REGULATOR AZLB"/>
    <property type="match status" value="1"/>
</dbReference>
<evidence type="ECO:0000256" key="1">
    <source>
        <dbReference type="ARBA" id="ARBA00023015"/>
    </source>
</evidence>
<dbReference type="GO" id="GO:0006355">
    <property type="term" value="P:regulation of DNA-templated transcription"/>
    <property type="evidence" value="ECO:0007669"/>
    <property type="project" value="UniProtKB-ARBA"/>
</dbReference>
<proteinExistence type="predicted"/>
<dbReference type="InterPro" id="IPR011008">
    <property type="entry name" value="Dimeric_a/b-barrel"/>
</dbReference>
<dbReference type="EMBL" id="CP073078">
    <property type="protein sequence ID" value="QUD88375.1"/>
    <property type="molecule type" value="Genomic_DNA"/>
</dbReference>
<evidence type="ECO:0000256" key="2">
    <source>
        <dbReference type="ARBA" id="ARBA00023125"/>
    </source>
</evidence>
<keyword evidence="2" id="KW-0238">DNA-binding</keyword>
<dbReference type="InterPro" id="IPR019887">
    <property type="entry name" value="Tscrpt_reg_AsnC/Lrp_C"/>
</dbReference>
<dbReference type="SMART" id="SM00344">
    <property type="entry name" value="HTH_ASNC"/>
    <property type="match status" value="1"/>
</dbReference>
<evidence type="ECO:0000259" key="4">
    <source>
        <dbReference type="PROSITE" id="PS50956"/>
    </source>
</evidence>
<organism evidence="5 6">
    <name type="scientific">Phenylobacterium montanum</name>
    <dbReference type="NCBI Taxonomy" id="2823693"/>
    <lineage>
        <taxon>Bacteria</taxon>
        <taxon>Pseudomonadati</taxon>
        <taxon>Pseudomonadota</taxon>
        <taxon>Alphaproteobacteria</taxon>
        <taxon>Caulobacterales</taxon>
        <taxon>Caulobacteraceae</taxon>
        <taxon>Phenylobacterium</taxon>
    </lineage>
</organism>
<dbReference type="InterPro" id="IPR019885">
    <property type="entry name" value="Tscrpt_reg_HTH_AsnC-type_CS"/>
</dbReference>
<dbReference type="SUPFAM" id="SSF54909">
    <property type="entry name" value="Dimeric alpha+beta barrel"/>
    <property type="match status" value="1"/>
</dbReference>
<dbReference type="Gene3D" id="3.30.70.920">
    <property type="match status" value="1"/>
</dbReference>
<dbReference type="RefSeq" id="WP_211938426.1">
    <property type="nucleotide sequence ID" value="NZ_CP073078.1"/>
</dbReference>
<dbReference type="Gene3D" id="1.10.10.10">
    <property type="entry name" value="Winged helix-like DNA-binding domain superfamily/Winged helix DNA-binding domain"/>
    <property type="match status" value="1"/>
</dbReference>